<evidence type="ECO:0000313" key="1">
    <source>
        <dbReference type="EMBL" id="KAI9898638.1"/>
    </source>
</evidence>
<name>A0ACC0UZJ0_9HYPO</name>
<sequence length="287" mass="30211">MSFFLPQPSVPDLPPDIDLSSRTALITGPTSGIGLATAHALLSANLTTLILGARSEPKANALRHELLAAYPHAKIEVLALDTSRWESVQAFCAAVAGREHPGLDMAFLNAGVQDFGKQRAATGHDRMLQVNYLSNVVLALGLMPLLASTAAATGRPSRLTWTSSRLYDRNSLGGLAREEEPLFAQIDAKNPGMPTGYINSKFLGLLFCAQVAGRVPAGSVVVNSFCPGTVETNFESEMPAPIRWVIGGIKKVTGRSAEVGARIAVNAGVVAGEESHGGLLTDMNLSP</sequence>
<dbReference type="Proteomes" id="UP001163324">
    <property type="component" value="Chromosome 6"/>
</dbReference>
<reference evidence="1" key="1">
    <citation type="submission" date="2022-10" db="EMBL/GenBank/DDBJ databases">
        <title>Complete Genome of Trichothecium roseum strain YXFP-22015, a Plant Pathogen Isolated from Citrus.</title>
        <authorList>
            <person name="Wang Y."/>
            <person name="Zhu L."/>
        </authorList>
    </citation>
    <scope>NUCLEOTIDE SEQUENCE</scope>
    <source>
        <strain evidence="1">YXFP-22015</strain>
    </source>
</reference>
<dbReference type="EMBL" id="CM047945">
    <property type="protein sequence ID" value="KAI9898638.1"/>
    <property type="molecule type" value="Genomic_DNA"/>
</dbReference>
<keyword evidence="2" id="KW-1185">Reference proteome</keyword>
<organism evidence="1 2">
    <name type="scientific">Trichothecium roseum</name>
    <dbReference type="NCBI Taxonomy" id="47278"/>
    <lineage>
        <taxon>Eukaryota</taxon>
        <taxon>Fungi</taxon>
        <taxon>Dikarya</taxon>
        <taxon>Ascomycota</taxon>
        <taxon>Pezizomycotina</taxon>
        <taxon>Sordariomycetes</taxon>
        <taxon>Hypocreomycetidae</taxon>
        <taxon>Hypocreales</taxon>
        <taxon>Hypocreales incertae sedis</taxon>
        <taxon>Trichothecium</taxon>
    </lineage>
</organism>
<proteinExistence type="predicted"/>
<protein>
    <submittedName>
        <fullName evidence="1">Uncharacterized protein</fullName>
    </submittedName>
</protein>
<evidence type="ECO:0000313" key="2">
    <source>
        <dbReference type="Proteomes" id="UP001163324"/>
    </source>
</evidence>
<accession>A0ACC0UZJ0</accession>
<gene>
    <name evidence="1" type="ORF">N3K66_006998</name>
</gene>
<comment type="caution">
    <text evidence="1">The sequence shown here is derived from an EMBL/GenBank/DDBJ whole genome shotgun (WGS) entry which is preliminary data.</text>
</comment>